<evidence type="ECO:0000259" key="1">
    <source>
        <dbReference type="Pfam" id="PF00350"/>
    </source>
</evidence>
<reference evidence="2 3" key="1">
    <citation type="journal article" date="2018" name="BMC Genomics">
        <title>Genomic evidence for intraspecific hybridization in a clonal and extremely halotolerant yeast.</title>
        <authorList>
            <person name="Gostincar C."/>
            <person name="Stajich J.E."/>
            <person name="Zupancic J."/>
            <person name="Zalar P."/>
            <person name="Gunde-Cimerman N."/>
        </authorList>
    </citation>
    <scope>NUCLEOTIDE SEQUENCE [LARGE SCALE GENOMIC DNA]</scope>
    <source>
        <strain evidence="2 3">EXF-6656</strain>
    </source>
</reference>
<dbReference type="OrthoDB" id="415706at2759"/>
<dbReference type="SUPFAM" id="SSF52540">
    <property type="entry name" value="P-loop containing nucleoside triphosphate hydrolases"/>
    <property type="match status" value="1"/>
</dbReference>
<dbReference type="GO" id="GO:0000266">
    <property type="term" value="P:mitochondrial fission"/>
    <property type="evidence" value="ECO:0007669"/>
    <property type="project" value="TreeGrafter"/>
</dbReference>
<dbReference type="Gene3D" id="3.40.50.300">
    <property type="entry name" value="P-loop containing nucleotide triphosphate hydrolases"/>
    <property type="match status" value="1"/>
</dbReference>
<dbReference type="AlphaFoldDB" id="A0A3M6WY82"/>
<comment type="caution">
    <text evidence="2">The sequence shown here is derived from an EMBL/GenBank/DDBJ whole genome shotgun (WGS) entry which is preliminary data.</text>
</comment>
<dbReference type="EMBL" id="QWIJ01000355">
    <property type="protein sequence ID" value="RMX83391.1"/>
    <property type="molecule type" value="Genomic_DNA"/>
</dbReference>
<feature type="domain" description="Dynamin N-terminal" evidence="1">
    <location>
        <begin position="63"/>
        <end position="201"/>
    </location>
</feature>
<dbReference type="InterPro" id="IPR027417">
    <property type="entry name" value="P-loop_NTPase"/>
</dbReference>
<dbReference type="PANTHER" id="PTHR11566:SF66">
    <property type="entry name" value="INTERFERON-INDUCED GTP-BINDING PROTEIN MX"/>
    <property type="match status" value="1"/>
</dbReference>
<dbReference type="GO" id="GO:0008017">
    <property type="term" value="F:microtubule binding"/>
    <property type="evidence" value="ECO:0007669"/>
    <property type="project" value="TreeGrafter"/>
</dbReference>
<dbReference type="PANTHER" id="PTHR11566">
    <property type="entry name" value="DYNAMIN"/>
    <property type="match status" value="1"/>
</dbReference>
<dbReference type="InterPro" id="IPR045063">
    <property type="entry name" value="Dynamin_N"/>
</dbReference>
<accession>A0A3M6WY82</accession>
<name>A0A3M6WY82_HORWE</name>
<organism evidence="2 3">
    <name type="scientific">Hortaea werneckii</name>
    <name type="common">Black yeast</name>
    <name type="synonym">Cladosporium werneckii</name>
    <dbReference type="NCBI Taxonomy" id="91943"/>
    <lineage>
        <taxon>Eukaryota</taxon>
        <taxon>Fungi</taxon>
        <taxon>Dikarya</taxon>
        <taxon>Ascomycota</taxon>
        <taxon>Pezizomycotina</taxon>
        <taxon>Dothideomycetes</taxon>
        <taxon>Dothideomycetidae</taxon>
        <taxon>Mycosphaerellales</taxon>
        <taxon>Teratosphaeriaceae</taxon>
        <taxon>Hortaea</taxon>
    </lineage>
</organism>
<dbReference type="GO" id="GO:0016559">
    <property type="term" value="P:peroxisome fission"/>
    <property type="evidence" value="ECO:0007669"/>
    <property type="project" value="TreeGrafter"/>
</dbReference>
<dbReference type="GO" id="GO:0005739">
    <property type="term" value="C:mitochondrion"/>
    <property type="evidence" value="ECO:0007669"/>
    <property type="project" value="TreeGrafter"/>
</dbReference>
<dbReference type="GO" id="GO:0016020">
    <property type="term" value="C:membrane"/>
    <property type="evidence" value="ECO:0007669"/>
    <property type="project" value="TreeGrafter"/>
</dbReference>
<evidence type="ECO:0000313" key="3">
    <source>
        <dbReference type="Proteomes" id="UP000281245"/>
    </source>
</evidence>
<dbReference type="Proteomes" id="UP000281245">
    <property type="component" value="Unassembled WGS sequence"/>
</dbReference>
<dbReference type="GO" id="GO:0006897">
    <property type="term" value="P:endocytosis"/>
    <property type="evidence" value="ECO:0007669"/>
    <property type="project" value="TreeGrafter"/>
</dbReference>
<gene>
    <name evidence="2" type="ORF">D0869_05341</name>
</gene>
<dbReference type="GO" id="GO:0003924">
    <property type="term" value="F:GTPase activity"/>
    <property type="evidence" value="ECO:0007669"/>
    <property type="project" value="TreeGrafter"/>
</dbReference>
<dbReference type="InterPro" id="IPR022812">
    <property type="entry name" value="Dynamin"/>
</dbReference>
<protein>
    <recommendedName>
        <fullName evidence="1">Dynamin N-terminal domain-containing protein</fullName>
    </recommendedName>
</protein>
<dbReference type="GO" id="GO:0005874">
    <property type="term" value="C:microtubule"/>
    <property type="evidence" value="ECO:0007669"/>
    <property type="project" value="TreeGrafter"/>
</dbReference>
<sequence length="218" mass="23622">MLANWNMFDLKADREVVLPIPKPAVRLAEALEDFQSDEQRSTLDTVSEIRKCGLEAVLPLPQIVVCGSQSSGKSSVLEALTEVPFPRNDNLCTRFATDITLRRAPIDAIRLTIIPDDGRDAADIAKIAGFPETMQDFSELPRTISQAATVMGIGSSGENADADSPARAFSKDVLSFAMEGPDRPRLTVVDVPGLIQNATKGISEQDKDTVAEITDCYI</sequence>
<dbReference type="Pfam" id="PF00350">
    <property type="entry name" value="Dynamin_N"/>
    <property type="match status" value="1"/>
</dbReference>
<dbReference type="PRINTS" id="PR00195">
    <property type="entry name" value="DYNAMIN"/>
</dbReference>
<evidence type="ECO:0000313" key="2">
    <source>
        <dbReference type="EMBL" id="RMX83391.1"/>
    </source>
</evidence>
<dbReference type="GO" id="GO:0048312">
    <property type="term" value="P:intracellular distribution of mitochondria"/>
    <property type="evidence" value="ECO:0007669"/>
    <property type="project" value="TreeGrafter"/>
</dbReference>
<proteinExistence type="predicted"/>